<keyword evidence="2" id="KW-0808">Transferase</keyword>
<dbReference type="SUPFAM" id="SSF56112">
    <property type="entry name" value="Protein kinase-like (PK-like)"/>
    <property type="match status" value="1"/>
</dbReference>
<name>A0A0B0VWP0_ECOLX</name>
<protein>
    <submittedName>
        <fullName evidence="2">Phosphotransferase</fullName>
    </submittedName>
</protein>
<dbReference type="InterPro" id="IPR002575">
    <property type="entry name" value="Aminoglycoside_PTrfase"/>
</dbReference>
<dbReference type="RefSeq" id="WP_024212282.1">
    <property type="nucleotide sequence ID" value="NZ_BFZV01000127.1"/>
</dbReference>
<evidence type="ECO:0000259" key="1">
    <source>
        <dbReference type="Pfam" id="PF01636"/>
    </source>
</evidence>
<dbReference type="Gene3D" id="3.90.1200.10">
    <property type="match status" value="1"/>
</dbReference>
<dbReference type="AlphaFoldDB" id="A0A0B0VWP0"/>
<dbReference type="PATRIC" id="fig|562.7396.peg.5706"/>
<sequence length="337" mass="38483">MRQLHLSPEWQATLQELCSVHEMQSFLLKLPCVTADSQLISTRLLRQKPGRRALIEYHFGRRGSSSPLLIVGKYREKGVDKFSYCCQQALWSDGFHRQNRISVPEPLMILPEKRMWLQRHVDGLLLTDVLISNVFSRHEQISIGTAVGYALSALQQHGELARVVNGRQWTLTDELSVLEQGLTIAGEENVALYKRIDALMKGLREVAAVLSGTRKSCLHRDFYPDQIISNRNDRRCLTLLDFDLSCTGPSALDAGNWLAHVCELGIRYKGDYRIFHAHETAFVESWLSHMSGVTVKETEGFRLLSLARHIFLSTRIPGRKHTTLLLLAYCEKCMEYF</sequence>
<feature type="domain" description="Aminoglycoside phosphotransferase" evidence="1">
    <location>
        <begin position="117"/>
        <end position="266"/>
    </location>
</feature>
<dbReference type="GO" id="GO:0016740">
    <property type="term" value="F:transferase activity"/>
    <property type="evidence" value="ECO:0007669"/>
    <property type="project" value="UniProtKB-KW"/>
</dbReference>
<accession>A0A0B0VWP0</accession>
<proteinExistence type="predicted"/>
<gene>
    <name evidence="2" type="ORF">WR15_26160</name>
</gene>
<dbReference type="Pfam" id="PF01636">
    <property type="entry name" value="APH"/>
    <property type="match status" value="1"/>
</dbReference>
<dbReference type="Proteomes" id="UP000037564">
    <property type="component" value="Unassembled WGS sequence"/>
</dbReference>
<comment type="caution">
    <text evidence="2">The sequence shown here is derived from an EMBL/GenBank/DDBJ whole genome shotgun (WGS) entry which is preliminary data.</text>
</comment>
<evidence type="ECO:0000313" key="3">
    <source>
        <dbReference type="Proteomes" id="UP000037564"/>
    </source>
</evidence>
<dbReference type="InterPro" id="IPR011009">
    <property type="entry name" value="Kinase-like_dom_sf"/>
</dbReference>
<reference evidence="2 3" key="1">
    <citation type="submission" date="2015-07" db="EMBL/GenBank/DDBJ databases">
        <title>Genome sequences of 64 non-O157:H7 Shiga toxin-producing Escherichia coli strains.</title>
        <authorList>
            <person name="Gonzalez-Escalona N."/>
            <person name="Toro M."/>
            <person name="Timme R."/>
            <person name="Payne J."/>
        </authorList>
    </citation>
    <scope>NUCLEOTIDE SEQUENCE [LARGE SCALE GENOMIC DNA]</scope>
    <source>
        <strain evidence="2 3">CFSAN026843</strain>
    </source>
</reference>
<dbReference type="EMBL" id="LGZN01000096">
    <property type="protein sequence ID" value="KNF62338.1"/>
    <property type="molecule type" value="Genomic_DNA"/>
</dbReference>
<evidence type="ECO:0000313" key="2">
    <source>
        <dbReference type="EMBL" id="KNF62338.1"/>
    </source>
</evidence>
<organism evidence="2 3">
    <name type="scientific">Escherichia coli</name>
    <dbReference type="NCBI Taxonomy" id="562"/>
    <lineage>
        <taxon>Bacteria</taxon>
        <taxon>Pseudomonadati</taxon>
        <taxon>Pseudomonadota</taxon>
        <taxon>Gammaproteobacteria</taxon>
        <taxon>Enterobacterales</taxon>
        <taxon>Enterobacteriaceae</taxon>
        <taxon>Escherichia</taxon>
    </lineage>
</organism>